<sequence>MDRSLEGPSQGARRPPGAANTGKVLVDPESGRYYFVEAPRQPRLRLLFDPESGQYVEVFLPPSPPGPPRRIYTPLALSPGLYPPAYGPIPGLSLPPSPGPPAYSGAQLPWASEAGPLERMYYLPVSGTPSPAPPLLLCAPPTGVGPAQAGKSSLFPV</sequence>
<accession>L5LDJ4</accession>
<organism evidence="3 4">
    <name type="scientific">Myotis davidii</name>
    <name type="common">David's myotis</name>
    <dbReference type="NCBI Taxonomy" id="225400"/>
    <lineage>
        <taxon>Eukaryota</taxon>
        <taxon>Metazoa</taxon>
        <taxon>Chordata</taxon>
        <taxon>Craniata</taxon>
        <taxon>Vertebrata</taxon>
        <taxon>Euteleostomi</taxon>
        <taxon>Mammalia</taxon>
        <taxon>Eutheria</taxon>
        <taxon>Laurasiatheria</taxon>
        <taxon>Chiroptera</taxon>
        <taxon>Yangochiroptera</taxon>
        <taxon>Vespertilionidae</taxon>
        <taxon>Myotis</taxon>
    </lineage>
</organism>
<evidence type="ECO:0000313" key="4">
    <source>
        <dbReference type="Proteomes" id="UP000010556"/>
    </source>
</evidence>
<dbReference type="PANTHER" id="PTHR33775">
    <property type="entry name" value="CARDIAC-ENRICHED FHL2-INTERACTING PROTEIN-RELATED"/>
    <property type="match status" value="1"/>
</dbReference>
<evidence type="ECO:0000256" key="1">
    <source>
        <dbReference type="SAM" id="MobiDB-lite"/>
    </source>
</evidence>
<dbReference type="GO" id="GO:0005654">
    <property type="term" value="C:nucleoplasm"/>
    <property type="evidence" value="ECO:0007669"/>
    <property type="project" value="TreeGrafter"/>
</dbReference>
<dbReference type="PANTHER" id="PTHR33775:SF1">
    <property type="entry name" value="PROLINE-RICH BASIC PROTEIN 1"/>
    <property type="match status" value="1"/>
</dbReference>
<dbReference type="InterPro" id="IPR027838">
    <property type="entry name" value="DUF4585"/>
</dbReference>
<dbReference type="AlphaFoldDB" id="L5LDJ4"/>
<evidence type="ECO:0000259" key="2">
    <source>
        <dbReference type="Pfam" id="PF15232"/>
    </source>
</evidence>
<evidence type="ECO:0000313" key="3">
    <source>
        <dbReference type="EMBL" id="ELK23713.1"/>
    </source>
</evidence>
<name>L5LDJ4_MYODS</name>
<gene>
    <name evidence="3" type="ORF">MDA_GLEAN10012459</name>
</gene>
<protein>
    <recommendedName>
        <fullName evidence="2">DUF4585 domain-containing protein</fullName>
    </recommendedName>
</protein>
<feature type="domain" description="DUF4585" evidence="2">
    <location>
        <begin position="18"/>
        <end position="83"/>
    </location>
</feature>
<keyword evidence="4" id="KW-1185">Reference proteome</keyword>
<dbReference type="Proteomes" id="UP000010556">
    <property type="component" value="Unassembled WGS sequence"/>
</dbReference>
<dbReference type="Pfam" id="PF15232">
    <property type="entry name" value="DUF4585"/>
    <property type="match status" value="1"/>
</dbReference>
<dbReference type="EMBL" id="KB113185">
    <property type="protein sequence ID" value="ELK23713.1"/>
    <property type="molecule type" value="Genomic_DNA"/>
</dbReference>
<reference evidence="4" key="1">
    <citation type="journal article" date="2013" name="Science">
        <title>Comparative analysis of bat genomes provides insight into the evolution of flight and immunity.</title>
        <authorList>
            <person name="Zhang G."/>
            <person name="Cowled C."/>
            <person name="Shi Z."/>
            <person name="Huang Z."/>
            <person name="Bishop-Lilly K.A."/>
            <person name="Fang X."/>
            <person name="Wynne J.W."/>
            <person name="Xiong Z."/>
            <person name="Baker M.L."/>
            <person name="Zhao W."/>
            <person name="Tachedjian M."/>
            <person name="Zhu Y."/>
            <person name="Zhou P."/>
            <person name="Jiang X."/>
            <person name="Ng J."/>
            <person name="Yang L."/>
            <person name="Wu L."/>
            <person name="Xiao J."/>
            <person name="Feng Y."/>
            <person name="Chen Y."/>
            <person name="Sun X."/>
            <person name="Zhang Y."/>
            <person name="Marsh G.A."/>
            <person name="Crameri G."/>
            <person name="Broder C.C."/>
            <person name="Frey K.G."/>
            <person name="Wang L.F."/>
            <person name="Wang J."/>
        </authorList>
    </citation>
    <scope>NUCLEOTIDE SEQUENCE [LARGE SCALE GENOMIC DNA]</scope>
</reference>
<proteinExistence type="predicted"/>
<feature type="region of interest" description="Disordered" evidence="1">
    <location>
        <begin position="1"/>
        <end position="25"/>
    </location>
</feature>
<dbReference type="InterPro" id="IPR052303">
    <property type="entry name" value="CEFIP"/>
</dbReference>
<dbReference type="eggNOG" id="ENOG502S8N1">
    <property type="taxonomic scope" value="Eukaryota"/>
</dbReference>